<dbReference type="EMBL" id="CP007142">
    <property type="protein sequence ID" value="AJQ94916.1"/>
    <property type="molecule type" value="Genomic_DNA"/>
</dbReference>
<dbReference type="HOGENOM" id="CLU_164560_4_0_6"/>
<protein>
    <recommendedName>
        <fullName evidence="3">ABM domain-containing protein</fullName>
    </recommendedName>
</protein>
<evidence type="ECO:0000313" key="2">
    <source>
        <dbReference type="Proteomes" id="UP000032266"/>
    </source>
</evidence>
<dbReference type="STRING" id="1445510.YC6258_02878"/>
<reference evidence="1 2" key="1">
    <citation type="submission" date="2014-01" db="EMBL/GenBank/DDBJ databases">
        <title>Full genme sequencing of cellulolytic bacterium Gynuella sunshinyii YC6258T gen. nov., sp. nov.</title>
        <authorList>
            <person name="Khan H."/>
            <person name="Chung E.J."/>
            <person name="Chung Y.R."/>
        </authorList>
    </citation>
    <scope>NUCLEOTIDE SEQUENCE [LARGE SCALE GENOMIC DNA]</scope>
    <source>
        <strain evidence="1 2">YC6258</strain>
    </source>
</reference>
<organism evidence="1 2">
    <name type="scientific">Gynuella sunshinyii YC6258</name>
    <dbReference type="NCBI Taxonomy" id="1445510"/>
    <lineage>
        <taxon>Bacteria</taxon>
        <taxon>Pseudomonadati</taxon>
        <taxon>Pseudomonadota</taxon>
        <taxon>Gammaproteobacteria</taxon>
        <taxon>Oceanospirillales</taxon>
        <taxon>Saccharospirillaceae</taxon>
        <taxon>Gynuella</taxon>
    </lineage>
</organism>
<evidence type="ECO:0000313" key="1">
    <source>
        <dbReference type="EMBL" id="AJQ94916.1"/>
    </source>
</evidence>
<proteinExistence type="predicted"/>
<name>A0A0C5VKT4_9GAMM</name>
<accession>A0A0C5VKT4</accession>
<dbReference type="Gene3D" id="3.30.70.100">
    <property type="match status" value="1"/>
</dbReference>
<dbReference type="InterPro" id="IPR011008">
    <property type="entry name" value="Dimeric_a/b-barrel"/>
</dbReference>
<keyword evidence="2" id="KW-1185">Reference proteome</keyword>
<dbReference type="AlphaFoldDB" id="A0A0C5VKT4"/>
<dbReference type="OrthoDB" id="7859710at2"/>
<dbReference type="Proteomes" id="UP000032266">
    <property type="component" value="Chromosome"/>
</dbReference>
<evidence type="ECO:0008006" key="3">
    <source>
        <dbReference type="Google" id="ProtNLM"/>
    </source>
</evidence>
<sequence>MNQTITVLAPIKLAAGNTETELLNASERFQAEFVRHQPGIIRRELVRRDNGQFMDIIQFKDRKSLEEVMAEEQQSEVCLAFFAIMDMSSDTHIEICESLNTYLN</sequence>
<gene>
    <name evidence="1" type="ORF">YC6258_02878</name>
</gene>
<dbReference type="RefSeq" id="WP_044617346.1">
    <property type="nucleotide sequence ID" value="NZ_CP007142.1"/>
</dbReference>
<dbReference type="KEGG" id="gsn:YC6258_02878"/>
<dbReference type="SUPFAM" id="SSF54909">
    <property type="entry name" value="Dimeric alpha+beta barrel"/>
    <property type="match status" value="1"/>
</dbReference>